<dbReference type="PANTHER" id="PTHR33408">
    <property type="entry name" value="TRANSPOSASE"/>
    <property type="match status" value="1"/>
</dbReference>
<gene>
    <name evidence="3" type="ORF">ACFFMS_17895</name>
</gene>
<keyword evidence="4" id="KW-1185">Reference proteome</keyword>
<dbReference type="Pfam" id="PF05598">
    <property type="entry name" value="DUF772"/>
    <property type="match status" value="1"/>
</dbReference>
<dbReference type="InterPro" id="IPR008490">
    <property type="entry name" value="Transposase_InsH_N"/>
</dbReference>
<dbReference type="NCBIfam" id="NF033551">
    <property type="entry name" value="transpos_IS1182"/>
    <property type="match status" value="1"/>
</dbReference>
<dbReference type="InterPro" id="IPR047629">
    <property type="entry name" value="IS1182_transpos"/>
</dbReference>
<evidence type="ECO:0000259" key="2">
    <source>
        <dbReference type="Pfam" id="PF13751"/>
    </source>
</evidence>
<dbReference type="InterPro" id="IPR025668">
    <property type="entry name" value="Tnp_DDE_dom"/>
</dbReference>
<evidence type="ECO:0000313" key="3">
    <source>
        <dbReference type="EMBL" id="MFB9760237.1"/>
    </source>
</evidence>
<protein>
    <submittedName>
        <fullName evidence="3">IS1182 family transposase</fullName>
    </submittedName>
</protein>
<name>A0ABV5WIL6_9BACI</name>
<dbReference type="Proteomes" id="UP001589609">
    <property type="component" value="Unassembled WGS sequence"/>
</dbReference>
<proteinExistence type="predicted"/>
<dbReference type="EMBL" id="JBHMAF010000118">
    <property type="protein sequence ID" value="MFB9760237.1"/>
    <property type="molecule type" value="Genomic_DNA"/>
</dbReference>
<feature type="domain" description="Transposase InsH N-terminal" evidence="1">
    <location>
        <begin position="18"/>
        <end position="111"/>
    </location>
</feature>
<dbReference type="PANTHER" id="PTHR33408:SF2">
    <property type="entry name" value="TRANSPOSASE DDE DOMAIN-CONTAINING PROTEIN"/>
    <property type="match status" value="1"/>
</dbReference>
<evidence type="ECO:0000259" key="1">
    <source>
        <dbReference type="Pfam" id="PF05598"/>
    </source>
</evidence>
<evidence type="ECO:0000313" key="4">
    <source>
        <dbReference type="Proteomes" id="UP001589609"/>
    </source>
</evidence>
<accession>A0ABV5WIL6</accession>
<feature type="domain" description="Transposase DDE" evidence="2">
    <location>
        <begin position="372"/>
        <end position="492"/>
    </location>
</feature>
<reference evidence="3 4" key="1">
    <citation type="submission" date="2024-09" db="EMBL/GenBank/DDBJ databases">
        <authorList>
            <person name="Sun Q."/>
            <person name="Mori K."/>
        </authorList>
    </citation>
    <scope>NUCLEOTIDE SEQUENCE [LARGE SCALE GENOMIC DNA]</scope>
    <source>
        <strain evidence="3 4">JCM 11201</strain>
    </source>
</reference>
<organism evidence="3 4">
    <name type="scientific">Ectobacillus funiculus</name>
    <dbReference type="NCBI Taxonomy" id="137993"/>
    <lineage>
        <taxon>Bacteria</taxon>
        <taxon>Bacillati</taxon>
        <taxon>Bacillota</taxon>
        <taxon>Bacilli</taxon>
        <taxon>Bacillales</taxon>
        <taxon>Bacillaceae</taxon>
        <taxon>Ectobacillus</taxon>
    </lineage>
</organism>
<sequence>MLRKTNSKQISAFDQYYYDKIIPQNHLLKEIDATVDFSFIRGMLSDRYSVDRGRPAQEPEFMFKICLLEYLYNLSDVQVIEHIRVNLAYRWFLGLNLDGDLPDDSTISYFRVNRVGLQKFQEIFQHLVDQCIEAGLIGRQPKRAIIDSTHIIADVAIPTWLTLVRQAFEKSIRTLLSVDQVKAEDFQQRYQKLWEELKGKTRDEKLPYVLELATELVETTESLFEKEEERTTIALLKKVISDRKDSAKDRIISVVDSDARTGHKSDMRTIQGYKDHILMDEESEIITAVKVTPANAEDGDQLIDLITQFKKRHGTLPTETSADKGYWFGKNLRFLHENQIVGHISVMKTKQHTQGLFAPEHFQFDKENMKLTCPNGVSTTRYREKKNRGKEEGYEFIYTKSRCQGCPLRSKCTNSKTVRHVYISNYYFDLERGREHYQTDEYKEASKNRWLIERRHADKVRNHSLRRSRYRGLERTSIHSLLSTIACNVKRMSKLITQKQQREKSALLQES</sequence>
<dbReference type="Pfam" id="PF13751">
    <property type="entry name" value="DDE_Tnp_1_6"/>
    <property type="match status" value="1"/>
</dbReference>
<comment type="caution">
    <text evidence="3">The sequence shown here is derived from an EMBL/GenBank/DDBJ whole genome shotgun (WGS) entry which is preliminary data.</text>
</comment>
<dbReference type="RefSeq" id="WP_379950563.1">
    <property type="nucleotide sequence ID" value="NZ_JBHMAF010000118.1"/>
</dbReference>